<dbReference type="PANTHER" id="PTHR42711:SF5">
    <property type="entry name" value="ABC TRANSPORTER ATP-BINDING PROTEIN NATA"/>
    <property type="match status" value="1"/>
</dbReference>
<dbReference type="PROSITE" id="PS50893">
    <property type="entry name" value="ABC_TRANSPORTER_2"/>
    <property type="match status" value="1"/>
</dbReference>
<comment type="caution">
    <text evidence="6">The sequence shown here is derived from an EMBL/GenBank/DDBJ whole genome shotgun (WGS) entry which is preliminary data.</text>
</comment>
<keyword evidence="4" id="KW-0067">ATP-binding</keyword>
<dbReference type="InterPro" id="IPR003439">
    <property type="entry name" value="ABC_transporter-like_ATP-bd"/>
</dbReference>
<keyword evidence="3" id="KW-0547">Nucleotide-binding</keyword>
<evidence type="ECO:0000313" key="6">
    <source>
        <dbReference type="EMBL" id="KKN28740.1"/>
    </source>
</evidence>
<accession>A0A0F9PA60</accession>
<evidence type="ECO:0000259" key="5">
    <source>
        <dbReference type="PROSITE" id="PS50893"/>
    </source>
</evidence>
<dbReference type="SUPFAM" id="SSF52540">
    <property type="entry name" value="P-loop containing nucleoside triphosphate hydrolases"/>
    <property type="match status" value="1"/>
</dbReference>
<sequence length="311" mass="34863">MKNPIIQTFGLTKAFKDVIAVNKLDLRVSGGIYGLLGPNGAGKTTTIKMLIGSLFPTEGCIELFGDDINGKGKMDIHKRIGYVPEHPTYFMSMTAERLLTYIGSIFRMPIQETKKKINDLLRLVDLTDARRRVIAKFSAGMKQRIGIAQALMNDPELLILDEITSNLDPVGRNQIIELLKDLNKEGKTIFISTHILPEIQKMNADSIAIIDHGRLIMEGPIDELNEELKTNVIVISPNHKLFREALSSVVSNISEEGDSLILNTDKLNEVWQIIAKISLQNKITIKEFRSSGLDIEQIFMKALDYEKEQEG</sequence>
<dbReference type="PANTHER" id="PTHR42711">
    <property type="entry name" value="ABC TRANSPORTER ATP-BINDING PROTEIN"/>
    <property type="match status" value="1"/>
</dbReference>
<dbReference type="Gene3D" id="3.40.50.300">
    <property type="entry name" value="P-loop containing nucleotide triphosphate hydrolases"/>
    <property type="match status" value="1"/>
</dbReference>
<dbReference type="InterPro" id="IPR027417">
    <property type="entry name" value="P-loop_NTPase"/>
</dbReference>
<evidence type="ECO:0000256" key="3">
    <source>
        <dbReference type="ARBA" id="ARBA00022741"/>
    </source>
</evidence>
<dbReference type="Pfam" id="PF00005">
    <property type="entry name" value="ABC_tran"/>
    <property type="match status" value="1"/>
</dbReference>
<protein>
    <recommendedName>
        <fullName evidence="5">ABC transporter domain-containing protein</fullName>
    </recommendedName>
</protein>
<dbReference type="InterPro" id="IPR050763">
    <property type="entry name" value="ABC_transporter_ATP-binding"/>
</dbReference>
<evidence type="ECO:0000256" key="2">
    <source>
        <dbReference type="ARBA" id="ARBA00022448"/>
    </source>
</evidence>
<evidence type="ECO:0000256" key="1">
    <source>
        <dbReference type="ARBA" id="ARBA00005417"/>
    </source>
</evidence>
<organism evidence="6">
    <name type="scientific">marine sediment metagenome</name>
    <dbReference type="NCBI Taxonomy" id="412755"/>
    <lineage>
        <taxon>unclassified sequences</taxon>
        <taxon>metagenomes</taxon>
        <taxon>ecological metagenomes</taxon>
    </lineage>
</organism>
<comment type="similarity">
    <text evidence="1">Belongs to the ABC transporter superfamily.</text>
</comment>
<dbReference type="PROSITE" id="PS00211">
    <property type="entry name" value="ABC_TRANSPORTER_1"/>
    <property type="match status" value="1"/>
</dbReference>
<feature type="domain" description="ABC transporter" evidence="5">
    <location>
        <begin position="6"/>
        <end position="237"/>
    </location>
</feature>
<gene>
    <name evidence="6" type="ORF">LCGC14_0851320</name>
</gene>
<evidence type="ECO:0000256" key="4">
    <source>
        <dbReference type="ARBA" id="ARBA00022840"/>
    </source>
</evidence>
<dbReference type="SMART" id="SM00382">
    <property type="entry name" value="AAA"/>
    <property type="match status" value="1"/>
</dbReference>
<dbReference type="GO" id="GO:0005524">
    <property type="term" value="F:ATP binding"/>
    <property type="evidence" value="ECO:0007669"/>
    <property type="project" value="UniProtKB-KW"/>
</dbReference>
<dbReference type="CDD" id="cd03230">
    <property type="entry name" value="ABC_DR_subfamily_A"/>
    <property type="match status" value="1"/>
</dbReference>
<reference evidence="6" key="1">
    <citation type="journal article" date="2015" name="Nature">
        <title>Complex archaea that bridge the gap between prokaryotes and eukaryotes.</title>
        <authorList>
            <person name="Spang A."/>
            <person name="Saw J.H."/>
            <person name="Jorgensen S.L."/>
            <person name="Zaremba-Niedzwiedzka K."/>
            <person name="Martijn J."/>
            <person name="Lind A.E."/>
            <person name="van Eijk R."/>
            <person name="Schleper C."/>
            <person name="Guy L."/>
            <person name="Ettema T.J."/>
        </authorList>
    </citation>
    <scope>NUCLEOTIDE SEQUENCE</scope>
</reference>
<dbReference type="EMBL" id="LAZR01002538">
    <property type="protein sequence ID" value="KKN28740.1"/>
    <property type="molecule type" value="Genomic_DNA"/>
</dbReference>
<keyword evidence="2" id="KW-0813">Transport</keyword>
<name>A0A0F9PA60_9ZZZZ</name>
<dbReference type="InterPro" id="IPR003593">
    <property type="entry name" value="AAA+_ATPase"/>
</dbReference>
<dbReference type="AlphaFoldDB" id="A0A0F9PA60"/>
<dbReference type="GO" id="GO:0016887">
    <property type="term" value="F:ATP hydrolysis activity"/>
    <property type="evidence" value="ECO:0007669"/>
    <property type="project" value="InterPro"/>
</dbReference>
<dbReference type="InterPro" id="IPR017871">
    <property type="entry name" value="ABC_transporter-like_CS"/>
</dbReference>
<proteinExistence type="inferred from homology"/>